<proteinExistence type="predicted"/>
<protein>
    <submittedName>
        <fullName evidence="4">Transposase</fullName>
    </submittedName>
</protein>
<accession>A0A395U018</accession>
<dbReference type="InterPro" id="IPR003346">
    <property type="entry name" value="Transposase_20"/>
</dbReference>
<dbReference type="InterPro" id="IPR002525">
    <property type="entry name" value="Transp_IS110-like_N"/>
</dbReference>
<dbReference type="GO" id="GO:0004803">
    <property type="term" value="F:transposase activity"/>
    <property type="evidence" value="ECO:0007669"/>
    <property type="project" value="InterPro"/>
</dbReference>
<sequence>MQKYNVIAIDLAKNVFQVCKLSPQGKVIYNREISRTKLKELLIKEKLSLVAMESCSSAHYWARYAKTAGHQVKVINARAVKGFQTKQKTDKNDALAIATAASLEHIYSIRVQSVDEQAMQSMERARNLALTHQIAQSNHIRGLLSEFGIILPQGLTSLREGIPFVLEDAQNGLPDRFRAVLLRLWEHLLVQIDHLDDLTKQLEIAIKDNDVCQKLMKLEGVGPLGALGLALRLGKGENFSSGRSASASIGLTPKQHSSGGKERIGHISKKSADMRLRSTLFQGALSVVSLVVNRPARTNKEQWLKALVERRGKKVAAIALANKTVRTAYALLKNDSVYQLEKLA</sequence>
<dbReference type="PANTHER" id="PTHR33055:SF3">
    <property type="entry name" value="PUTATIVE TRANSPOSASE FOR IS117-RELATED"/>
    <property type="match status" value="1"/>
</dbReference>
<organism evidence="4 5">
    <name type="scientific">Vibrio cholerae</name>
    <dbReference type="NCBI Taxonomy" id="666"/>
    <lineage>
        <taxon>Bacteria</taxon>
        <taxon>Pseudomonadati</taxon>
        <taxon>Pseudomonadota</taxon>
        <taxon>Gammaproteobacteria</taxon>
        <taxon>Vibrionales</taxon>
        <taxon>Vibrionaceae</taxon>
        <taxon>Vibrio</taxon>
    </lineage>
</organism>
<feature type="region of interest" description="Disordered" evidence="1">
    <location>
        <begin position="244"/>
        <end position="264"/>
    </location>
</feature>
<evidence type="ECO:0000259" key="3">
    <source>
        <dbReference type="Pfam" id="PF02371"/>
    </source>
</evidence>
<feature type="domain" description="Transposase IS110-like N-terminal" evidence="2">
    <location>
        <begin position="8"/>
        <end position="147"/>
    </location>
</feature>
<dbReference type="AlphaFoldDB" id="A0A395U018"/>
<dbReference type="InterPro" id="IPR047650">
    <property type="entry name" value="Transpos_IS110"/>
</dbReference>
<dbReference type="PANTHER" id="PTHR33055">
    <property type="entry name" value="TRANSPOSASE FOR INSERTION SEQUENCE ELEMENT IS1111A"/>
    <property type="match status" value="1"/>
</dbReference>
<dbReference type="GO" id="GO:0006313">
    <property type="term" value="P:DNA transposition"/>
    <property type="evidence" value="ECO:0007669"/>
    <property type="project" value="InterPro"/>
</dbReference>
<evidence type="ECO:0000259" key="2">
    <source>
        <dbReference type="Pfam" id="PF01548"/>
    </source>
</evidence>
<evidence type="ECO:0000313" key="4">
    <source>
        <dbReference type="EMBL" id="RGP90404.1"/>
    </source>
</evidence>
<dbReference type="Pfam" id="PF01548">
    <property type="entry name" value="DEDD_Tnp_IS110"/>
    <property type="match status" value="1"/>
</dbReference>
<dbReference type="Proteomes" id="UP000266701">
    <property type="component" value="Unassembled WGS sequence"/>
</dbReference>
<dbReference type="GO" id="GO:0003677">
    <property type="term" value="F:DNA binding"/>
    <property type="evidence" value="ECO:0007669"/>
    <property type="project" value="InterPro"/>
</dbReference>
<dbReference type="Pfam" id="PF02371">
    <property type="entry name" value="Transposase_20"/>
    <property type="match status" value="1"/>
</dbReference>
<reference evidence="4 5" key="1">
    <citation type="journal article" date="2017" name="Emerg. Infect. Dis.">
        <title>Carbapenemase VCC-1-Producing Vibrio cholerae in Coastal Waters of Germany.</title>
        <authorList>
            <person name="Hammerl J.A."/>
            <person name="Jackel C."/>
            <person name="Bortolaia V."/>
            <person name="Schwartz K."/>
            <person name="Bier N."/>
            <person name="Hendriksen R.S."/>
            <person name="Guerra B."/>
            <person name="Strauch E."/>
        </authorList>
    </citation>
    <scope>NUCLEOTIDE SEQUENCE [LARGE SCALE GENOMIC DNA]</scope>
    <source>
        <strain evidence="4 5">VN-2825</strain>
    </source>
</reference>
<dbReference type="NCBIfam" id="NF033542">
    <property type="entry name" value="transpos_IS110"/>
    <property type="match status" value="1"/>
</dbReference>
<comment type="caution">
    <text evidence="4">The sequence shown here is derived from an EMBL/GenBank/DDBJ whole genome shotgun (WGS) entry which is preliminary data.</text>
</comment>
<evidence type="ECO:0000256" key="1">
    <source>
        <dbReference type="SAM" id="MobiDB-lite"/>
    </source>
</evidence>
<feature type="compositionally biased region" description="Polar residues" evidence="1">
    <location>
        <begin position="244"/>
        <end position="258"/>
    </location>
</feature>
<gene>
    <name evidence="4" type="ORF">BC353_19120</name>
</gene>
<feature type="domain" description="Transposase IS116/IS110/IS902 C-terminal" evidence="3">
    <location>
        <begin position="212"/>
        <end position="289"/>
    </location>
</feature>
<evidence type="ECO:0000313" key="5">
    <source>
        <dbReference type="Proteomes" id="UP000266701"/>
    </source>
</evidence>
<dbReference type="EMBL" id="MCBA01000043">
    <property type="protein sequence ID" value="RGP90404.1"/>
    <property type="molecule type" value="Genomic_DNA"/>
</dbReference>
<name>A0A395U018_VIBCL</name>